<evidence type="ECO:0000256" key="6">
    <source>
        <dbReference type="ARBA" id="ARBA00023004"/>
    </source>
</evidence>
<dbReference type="STRING" id="60547.GCA_000751215_00018"/>
<keyword evidence="5" id="KW-0560">Oxidoreductase</keyword>
<evidence type="ECO:0000256" key="2">
    <source>
        <dbReference type="ARBA" id="ARBA00007825"/>
    </source>
</evidence>
<evidence type="ECO:0000256" key="4">
    <source>
        <dbReference type="ARBA" id="ARBA00022964"/>
    </source>
</evidence>
<dbReference type="Proteomes" id="UP000027466">
    <property type="component" value="Unassembled WGS sequence"/>
</dbReference>
<accession>A0A069PFE7</accession>
<dbReference type="PANTHER" id="PTHR33711:SF7">
    <property type="entry name" value="INTRADIOL RING-CLEAVAGE DIOXYGENASES DOMAIN-CONTAINING PROTEIN-RELATED"/>
    <property type="match status" value="1"/>
</dbReference>
<evidence type="ECO:0000313" key="9">
    <source>
        <dbReference type="Proteomes" id="UP000027466"/>
    </source>
</evidence>
<dbReference type="InterPro" id="IPR015889">
    <property type="entry name" value="Intradiol_dOase_core"/>
</dbReference>
<comment type="cofactor">
    <cofactor evidence="1">
        <name>Fe(3+)</name>
        <dbReference type="ChEBI" id="CHEBI:29034"/>
    </cofactor>
</comment>
<organism evidence="8 9">
    <name type="scientific">Caballeronia glathei</name>
    <dbReference type="NCBI Taxonomy" id="60547"/>
    <lineage>
        <taxon>Bacteria</taxon>
        <taxon>Pseudomonadati</taxon>
        <taxon>Pseudomonadota</taxon>
        <taxon>Betaproteobacteria</taxon>
        <taxon>Burkholderiales</taxon>
        <taxon>Burkholderiaceae</taxon>
        <taxon>Caballeronia</taxon>
    </lineage>
</organism>
<gene>
    <name evidence="8" type="ORF">BG61_39435</name>
</gene>
<keyword evidence="9" id="KW-1185">Reference proteome</keyword>
<keyword evidence="6" id="KW-0408">Iron</keyword>
<comment type="similarity">
    <text evidence="2">Belongs to the intradiol ring-cleavage dioxygenase family.</text>
</comment>
<dbReference type="GO" id="GO:0008199">
    <property type="term" value="F:ferric iron binding"/>
    <property type="evidence" value="ECO:0007669"/>
    <property type="project" value="InterPro"/>
</dbReference>
<dbReference type="InterPro" id="IPR000627">
    <property type="entry name" value="Intradiol_dOase_C"/>
</dbReference>
<dbReference type="RefSeq" id="WP_035924227.1">
    <property type="nucleotide sequence ID" value="NZ_CADFFX010000052.1"/>
</dbReference>
<feature type="domain" description="Intradiol ring-cleavage dioxygenases" evidence="7">
    <location>
        <begin position="128"/>
        <end position="156"/>
    </location>
</feature>
<reference evidence="8 9" key="1">
    <citation type="submission" date="2014-03" db="EMBL/GenBank/DDBJ databases">
        <title>Draft Genome Sequences of Four Burkholderia Strains.</title>
        <authorList>
            <person name="Liu X.Y."/>
            <person name="Li C.X."/>
            <person name="Xu J.H."/>
        </authorList>
    </citation>
    <scope>NUCLEOTIDE SEQUENCE [LARGE SCALE GENOMIC DNA]</scope>
    <source>
        <strain evidence="8 9">DSM 50014</strain>
    </source>
</reference>
<dbReference type="InterPro" id="IPR007535">
    <property type="entry name" value="Catechol_dOase_N"/>
</dbReference>
<dbReference type="GO" id="GO:0018576">
    <property type="term" value="F:catechol 1,2-dioxygenase activity"/>
    <property type="evidence" value="ECO:0007669"/>
    <property type="project" value="InterPro"/>
</dbReference>
<protein>
    <submittedName>
        <fullName evidence="8">6-chlorohydroxyquinol-1,2-dioxygenase</fullName>
    </submittedName>
</protein>
<evidence type="ECO:0000313" key="8">
    <source>
        <dbReference type="EMBL" id="KDR38554.1"/>
    </source>
</evidence>
<dbReference type="CDD" id="cd03461">
    <property type="entry name" value="1_2-HQD"/>
    <property type="match status" value="1"/>
</dbReference>
<dbReference type="EMBL" id="JFHC01000085">
    <property type="protein sequence ID" value="KDR38554.1"/>
    <property type="molecule type" value="Genomic_DNA"/>
</dbReference>
<dbReference type="Pfam" id="PF00775">
    <property type="entry name" value="Dioxygenase_C"/>
    <property type="match status" value="1"/>
</dbReference>
<dbReference type="SUPFAM" id="SSF49482">
    <property type="entry name" value="Aromatic compound dioxygenase"/>
    <property type="match status" value="1"/>
</dbReference>
<dbReference type="InterPro" id="IPR050770">
    <property type="entry name" value="Intradiol_RC_Dioxygenase"/>
</dbReference>
<dbReference type="PROSITE" id="PS00083">
    <property type="entry name" value="INTRADIOL_DIOXYGENAS"/>
    <property type="match status" value="1"/>
</dbReference>
<dbReference type="AlphaFoldDB" id="A0A069PFE7"/>
<sequence length="279" mass="30868">MKVITSDNLTETVLDSFSRCTDPRTKEIIISLVRHLHDFAREVALTHEEWRHGIEFLTATGKRCDGIRQEFILLSDTLGLSSVLDAINQRHEGESTQSSLLGPFYRDGVKEVEFGADIARTEGEPAVFHGRVLDGDGKPVPGALIEVWQTAANGMYEGQDPDQPEGNLRGRFKSNAAGEYAFRSLKPTSYPIPTDGPVGRMLVATGRHPMRPAHVHFRIQAQGYETITTALFSSGDPYVGSDAVFGVKSSLVVDYVPQEGKEPYFDVERDFVLLAKEQT</sequence>
<name>A0A069PFE7_9BURK</name>
<dbReference type="PANTHER" id="PTHR33711">
    <property type="entry name" value="DIOXYGENASE, PUTATIVE (AFU_ORTHOLOGUE AFUA_2G02910)-RELATED"/>
    <property type="match status" value="1"/>
</dbReference>
<evidence type="ECO:0000259" key="7">
    <source>
        <dbReference type="PROSITE" id="PS00083"/>
    </source>
</evidence>
<proteinExistence type="inferred from homology"/>
<evidence type="ECO:0000256" key="1">
    <source>
        <dbReference type="ARBA" id="ARBA00001965"/>
    </source>
</evidence>
<dbReference type="GO" id="GO:0009712">
    <property type="term" value="P:catechol-containing compound metabolic process"/>
    <property type="evidence" value="ECO:0007669"/>
    <property type="project" value="InterPro"/>
</dbReference>
<evidence type="ECO:0000256" key="5">
    <source>
        <dbReference type="ARBA" id="ARBA00023002"/>
    </source>
</evidence>
<dbReference type="InterPro" id="IPR039390">
    <property type="entry name" value="1_2-HQD/HQD"/>
</dbReference>
<dbReference type="Gene3D" id="2.60.130.10">
    <property type="entry name" value="Aromatic compound dioxygenase"/>
    <property type="match status" value="1"/>
</dbReference>
<keyword evidence="4 8" id="KW-0223">Dioxygenase</keyword>
<dbReference type="Pfam" id="PF04444">
    <property type="entry name" value="Dioxygenase_N"/>
    <property type="match status" value="1"/>
</dbReference>
<evidence type="ECO:0000256" key="3">
    <source>
        <dbReference type="ARBA" id="ARBA00022723"/>
    </source>
</evidence>
<keyword evidence="3" id="KW-0479">Metal-binding</keyword>
<comment type="caution">
    <text evidence="8">The sequence shown here is derived from an EMBL/GenBank/DDBJ whole genome shotgun (WGS) entry which is preliminary data.</text>
</comment>